<dbReference type="PANTHER" id="PTHR47331">
    <property type="entry name" value="PHD-TYPE DOMAIN-CONTAINING PROTEIN"/>
    <property type="match status" value="1"/>
</dbReference>
<evidence type="ECO:0000313" key="5">
    <source>
        <dbReference type="Proteomes" id="UP001186944"/>
    </source>
</evidence>
<feature type="region of interest" description="Disordered" evidence="2">
    <location>
        <begin position="520"/>
        <end position="565"/>
    </location>
</feature>
<dbReference type="PANTHER" id="PTHR47331:SF6">
    <property type="entry name" value="DOUBLECORTIN DOMAIN-CONTAINING PROTEIN"/>
    <property type="match status" value="1"/>
</dbReference>
<feature type="compositionally biased region" description="Polar residues" evidence="2">
    <location>
        <begin position="520"/>
        <end position="535"/>
    </location>
</feature>
<dbReference type="Proteomes" id="UP001186944">
    <property type="component" value="Unassembled WGS sequence"/>
</dbReference>
<sequence length="1980" mass="224439">MATADPKSSTMDDVQNTDPEGTVPEETQRSSRTLSEKGQDYFNDNYAKRQNQIHKVWMDIEAKMNSVSSANSTKDLQSIKADIKDIAAKHSSLCQDLIEYCERTKTVESIQASQTQSMVNNGCRIMIDSALCQIENKMKDLSYEQNSRRSKSKSSYSTSSYTSDRSSTLRLKAKAEAAKARLQFAEIEANIKKKQYMLDEQQALEAAKVKRERADLSVELELISQKRELAAAEAEAKTFEYGDVSSDMSEIDNTLNKLENADPVTRTQEYVEMHSNPEPCLPATEISQVNTDDNNNNMNVSNVILNPKAEEFYPHESTASDFTRYLLKKDMLLSRLTPFDDKPENYAVWKVSFKTVMKELGATPLEELDFLLKWTGPESKRHVMSIKAANISDVARGLKRAWDRLEERYGCPEMIEASIKSRIESFPVLTMKDSKRLYELSDLVSEIESMKLDERMTSLFGHYDSSTGVSPIVNKLPFNLREKWTTSAVKYMKEHNVHYPPFQHFSEFLREQSRIRNNPSFTYSSVSSTQNSKENVPTKGIKKQHVTVRKTESNDGPPESTNKSSVIRKCPIHHTDHALNKCRSFRLKPIQERLQFLKDKNICSRCCTSNLHDCKKTIYCKECNSDKHPTALHIDSNTPTQPQSLPSNGGEPNISTSCTRICKEFTGKSCAKILLANVSLSDEPNKVVRTYVMLDEQSDGHLASSELFDVLGISGEEVGYELTSCSGTVLTMGRRAHNIVVNSLDGLVEFTIPTVTECPNLPNNRHEIPTPEVAESYAHLRDIKCHIPAIDDDAQIMLLLGRDITQAYHVLDQRIGPGNSPYAQKLPLGWTIIGESCLGKMHLPDQLNVMKTNVLPSGRSSLFEPCSNQFRIQDTTNLNESELLGRDIFIRTKDDDKQGLSMDDKEFLKIANSEFKKDEKGNWMCPLPFKRERPKLQNNYALALKRARSLDYSLRKDSVKRDKFHEFMDKMLVSGHAEKAPPLEQNEEAWYLPIFGVYHPRKKDQLRIVFDSSAKYDGISLNDVLYSGPDLSNSLLGILLRFRREPVAIIADIEKMFYCFKVNVEHRNYLRFLWHQDNDLDKPLVDFRMCVHVFGNTASPAVATYGLRLTASQSSLGSDVIDFVSNDFYVDDGLTSLPTVEYAVDLLSRTQKVLKDKGNLRLHKIASNNEGVMQAFPQEDLSKDLKDLEFGQEILPVQRSLGVAWNLQSDAFMFRIEPLNQHFTRRGVLSTINSIFDPLGFLAPVVIKGKLLMRQLVNCTSNWDEPLPPQYATDWEQWTSSLSDLHQLQISRTYFTKDASEQAIAAVGYVVLQSSPEAKEISFVLGKAKVAPLHGHTIPRLELCAAVLAVEVANSIANHLDIKIENISFHTDSKVVLGYIHNSSRRFYTYVANRVEKIRTFTKPTQWHYVPTDRNPADQATRSVAAKDMHLSAWLCGPQFLLNDAAAQEEQFEMQNPDMDKEVRPEICTSKTQIEVSSNQLGTSRFNRFSSWRKLVRAVMTLKRKARNVKGENDTSPVDAYEEAQDFILQTVQKEVYAREFHSLEEGKPIRKDSSVSSLSPFIDQQGMIRVGGRLNKTTYDTSQKNPLLIPGRHHIATLLVRHYHDETKHQGRQITEGAVRSAGLWITGGKRLISSILHLCVTCRKLRGKYAYQRMADLPTDRLEPSPPFTFVGVDAFGPLNVVTRRTRGGSASSKRWGIIFTCLVTRAIHIELVDSMSSSAFINSLRRFISIRGKVKIFRSDQGTNFVGALDDMCIDAINVDDAPVKEFLYHSGTKWNFNPPHASHMGGAWERMIGVVKKVLDSMLRGVSAQNLTHDVLSTFMAEACAIVNARPLVSVSSDPQCPFVLSPSMLLTQKLGDSTDCSDFRDLNLKDMYRSEWKRVQALAEMFWSRWKTEYLHSLQSRRKWKEDGPNIQLGDVVLLKDRDCVRNQWPMSVVIDVFPSEDDRVRKVKVKIVRDGKTSFFIRPVSEVVPLLSVY</sequence>
<feature type="region of interest" description="Disordered" evidence="2">
    <location>
        <begin position="142"/>
        <end position="162"/>
    </location>
</feature>
<dbReference type="InterPro" id="IPR012337">
    <property type="entry name" value="RNaseH-like_sf"/>
</dbReference>
<dbReference type="EMBL" id="VSWD01000010">
    <property type="protein sequence ID" value="KAK3090096.1"/>
    <property type="molecule type" value="Genomic_DNA"/>
</dbReference>
<dbReference type="Pfam" id="PF18701">
    <property type="entry name" value="DUF5641"/>
    <property type="match status" value="1"/>
</dbReference>
<dbReference type="CDD" id="cd01644">
    <property type="entry name" value="RT_pepA17"/>
    <property type="match status" value="1"/>
</dbReference>
<dbReference type="GO" id="GO:0003676">
    <property type="term" value="F:nucleic acid binding"/>
    <property type="evidence" value="ECO:0007669"/>
    <property type="project" value="InterPro"/>
</dbReference>
<feature type="coiled-coil region" evidence="1">
    <location>
        <begin position="168"/>
        <end position="226"/>
    </location>
</feature>
<dbReference type="Gene3D" id="3.30.420.10">
    <property type="entry name" value="Ribonuclease H-like superfamily/Ribonuclease H"/>
    <property type="match status" value="1"/>
</dbReference>
<accession>A0AA88XY13</accession>
<evidence type="ECO:0000259" key="3">
    <source>
        <dbReference type="PROSITE" id="PS50994"/>
    </source>
</evidence>
<dbReference type="InterPro" id="IPR036397">
    <property type="entry name" value="RNaseH_sf"/>
</dbReference>
<gene>
    <name evidence="4" type="ORF">FSP39_009140</name>
</gene>
<dbReference type="SUPFAM" id="SSF56672">
    <property type="entry name" value="DNA/RNA polymerases"/>
    <property type="match status" value="1"/>
</dbReference>
<feature type="region of interest" description="Disordered" evidence="2">
    <location>
        <begin position="631"/>
        <end position="652"/>
    </location>
</feature>
<evidence type="ECO:0000256" key="2">
    <source>
        <dbReference type="SAM" id="MobiDB-lite"/>
    </source>
</evidence>
<reference evidence="4" key="1">
    <citation type="submission" date="2019-08" db="EMBL/GenBank/DDBJ databases">
        <title>The improved chromosome-level genome for the pearl oyster Pinctada fucata martensii using PacBio sequencing and Hi-C.</title>
        <authorList>
            <person name="Zheng Z."/>
        </authorList>
    </citation>
    <scope>NUCLEOTIDE SEQUENCE</scope>
    <source>
        <strain evidence="4">ZZ-2019</strain>
        <tissue evidence="4">Adductor muscle</tissue>
    </source>
</reference>
<keyword evidence="5" id="KW-1185">Reference proteome</keyword>
<feature type="domain" description="Integrase catalytic" evidence="3">
    <location>
        <begin position="1664"/>
        <end position="1859"/>
    </location>
</feature>
<evidence type="ECO:0000313" key="4">
    <source>
        <dbReference type="EMBL" id="KAK3090096.1"/>
    </source>
</evidence>
<keyword evidence="1" id="KW-0175">Coiled coil</keyword>
<dbReference type="InterPro" id="IPR008042">
    <property type="entry name" value="Retrotrans_Pao"/>
</dbReference>
<proteinExistence type="predicted"/>
<feature type="region of interest" description="Disordered" evidence="2">
    <location>
        <begin position="1"/>
        <end position="43"/>
    </location>
</feature>
<dbReference type="PROSITE" id="PS50994">
    <property type="entry name" value="INTEGRASE"/>
    <property type="match status" value="1"/>
</dbReference>
<organism evidence="4 5">
    <name type="scientific">Pinctada imbricata</name>
    <name type="common">Atlantic pearl-oyster</name>
    <name type="synonym">Pinctada martensii</name>
    <dbReference type="NCBI Taxonomy" id="66713"/>
    <lineage>
        <taxon>Eukaryota</taxon>
        <taxon>Metazoa</taxon>
        <taxon>Spiralia</taxon>
        <taxon>Lophotrochozoa</taxon>
        <taxon>Mollusca</taxon>
        <taxon>Bivalvia</taxon>
        <taxon>Autobranchia</taxon>
        <taxon>Pteriomorphia</taxon>
        <taxon>Pterioida</taxon>
        <taxon>Pterioidea</taxon>
        <taxon>Pteriidae</taxon>
        <taxon>Pinctada</taxon>
    </lineage>
</organism>
<dbReference type="SUPFAM" id="SSF53098">
    <property type="entry name" value="Ribonuclease H-like"/>
    <property type="match status" value="1"/>
</dbReference>
<dbReference type="InterPro" id="IPR043502">
    <property type="entry name" value="DNA/RNA_pol_sf"/>
</dbReference>
<dbReference type="Pfam" id="PF05380">
    <property type="entry name" value="Peptidase_A17"/>
    <property type="match status" value="1"/>
</dbReference>
<feature type="compositionally biased region" description="Polar residues" evidence="2">
    <location>
        <begin position="635"/>
        <end position="647"/>
    </location>
</feature>
<protein>
    <recommendedName>
        <fullName evidence="3">Integrase catalytic domain-containing protein</fullName>
    </recommendedName>
</protein>
<dbReference type="GO" id="GO:0015074">
    <property type="term" value="P:DNA integration"/>
    <property type="evidence" value="ECO:0007669"/>
    <property type="project" value="InterPro"/>
</dbReference>
<dbReference type="InterPro" id="IPR001584">
    <property type="entry name" value="Integrase_cat-core"/>
</dbReference>
<comment type="caution">
    <text evidence="4">The sequence shown here is derived from an EMBL/GenBank/DDBJ whole genome shotgun (WGS) entry which is preliminary data.</text>
</comment>
<feature type="compositionally biased region" description="Low complexity" evidence="2">
    <location>
        <begin position="153"/>
        <end position="162"/>
    </location>
</feature>
<name>A0AA88XY13_PINIB</name>
<evidence type="ECO:0000256" key="1">
    <source>
        <dbReference type="SAM" id="Coils"/>
    </source>
</evidence>
<feature type="compositionally biased region" description="Basic and acidic residues" evidence="2">
    <location>
        <begin position="26"/>
        <end position="39"/>
    </location>
</feature>
<dbReference type="InterPro" id="IPR040676">
    <property type="entry name" value="DUF5641"/>
</dbReference>
<feature type="compositionally biased region" description="Polar residues" evidence="2">
    <location>
        <begin position="1"/>
        <end position="19"/>
    </location>
</feature>